<keyword evidence="1" id="KW-0472">Membrane</keyword>
<comment type="caution">
    <text evidence="2">The sequence shown here is derived from an EMBL/GenBank/DDBJ whole genome shotgun (WGS) entry which is preliminary data.</text>
</comment>
<name>A0AA38IV97_9CUCU</name>
<proteinExistence type="predicted"/>
<reference evidence="2" key="1">
    <citation type="journal article" date="2023" name="G3 (Bethesda)">
        <title>Whole genome assemblies of Zophobas morio and Tenebrio molitor.</title>
        <authorList>
            <person name="Kaur S."/>
            <person name="Stinson S.A."/>
            <person name="diCenzo G.C."/>
        </authorList>
    </citation>
    <scope>NUCLEOTIDE SEQUENCE</scope>
    <source>
        <strain evidence="2">QUZm001</strain>
    </source>
</reference>
<gene>
    <name evidence="2" type="ORF">Zmor_008499</name>
</gene>
<evidence type="ECO:0000256" key="1">
    <source>
        <dbReference type="SAM" id="Phobius"/>
    </source>
</evidence>
<feature type="transmembrane region" description="Helical" evidence="1">
    <location>
        <begin position="25"/>
        <end position="44"/>
    </location>
</feature>
<feature type="transmembrane region" description="Helical" evidence="1">
    <location>
        <begin position="51"/>
        <end position="69"/>
    </location>
</feature>
<evidence type="ECO:0000313" key="2">
    <source>
        <dbReference type="EMBL" id="KAJ3664318.1"/>
    </source>
</evidence>
<dbReference type="AlphaFoldDB" id="A0AA38IV97"/>
<dbReference type="EMBL" id="JALNTZ010000002">
    <property type="protein sequence ID" value="KAJ3664318.1"/>
    <property type="molecule type" value="Genomic_DNA"/>
</dbReference>
<protein>
    <submittedName>
        <fullName evidence="2">Uncharacterized protein</fullName>
    </submittedName>
</protein>
<evidence type="ECO:0000313" key="3">
    <source>
        <dbReference type="Proteomes" id="UP001168821"/>
    </source>
</evidence>
<dbReference type="Proteomes" id="UP001168821">
    <property type="component" value="Unassembled WGS sequence"/>
</dbReference>
<sequence>MGSDDITSTMHPRIDIRIASLTPRLLSVIEGVLFVGLTNSLFVGCSDRKKVVAGSTGGFTAGAMMGLIWKKGVNLEFDFEIAEGRKQTFRTRAFKGWRTNVFTNFCGFS</sequence>
<keyword evidence="1" id="KW-0812">Transmembrane</keyword>
<keyword evidence="1" id="KW-1133">Transmembrane helix</keyword>
<organism evidence="2 3">
    <name type="scientific">Zophobas morio</name>
    <dbReference type="NCBI Taxonomy" id="2755281"/>
    <lineage>
        <taxon>Eukaryota</taxon>
        <taxon>Metazoa</taxon>
        <taxon>Ecdysozoa</taxon>
        <taxon>Arthropoda</taxon>
        <taxon>Hexapoda</taxon>
        <taxon>Insecta</taxon>
        <taxon>Pterygota</taxon>
        <taxon>Neoptera</taxon>
        <taxon>Endopterygota</taxon>
        <taxon>Coleoptera</taxon>
        <taxon>Polyphaga</taxon>
        <taxon>Cucujiformia</taxon>
        <taxon>Tenebrionidae</taxon>
        <taxon>Zophobas</taxon>
    </lineage>
</organism>
<accession>A0AA38IV97</accession>
<keyword evidence="3" id="KW-1185">Reference proteome</keyword>